<protein>
    <submittedName>
        <fullName evidence="2">Ig-like domain-containing protein</fullName>
    </submittedName>
</protein>
<accession>A0AAJ4MN85</accession>
<sequence>MPLARLRHPRHLPAVLLPATLLAAFLVSLAGCGGGSADTQAGAGCSLHSTAGCGGSPPPTVPPVKPPVTPPVTPPVIPPVTPPEPASLASAVNLVFSSTELASAGLAGSEVSVTALVKDGANLALPNAKISFAADSGILGSVDAVTDKNGQARALLGTGGANSNRSITVTAQVGRHSGKGTVAVTGSSVEVLGPAALMLGQGADLTVTVRDSARKPVAGAAIAYSTGGGNGVRVKDGSAALSNAQGQLVLRLTAGSLGKDAVSVSALGAAATQAYAVAGSDLRLSPAVGQDASGADVLPEIATLACQPIDARYDKAGVAQAGSASLSTSRGSLFADSACSQALPASLIFSNGNLPRSYVQSANAGVATVTAAVAGGPTAQTRLEFIAPLSPASKLAVQADPAVLRANPGNGVPADNFSTIGAVVRDGAVNNLVKNAPVLFSILSDPSGGYLRQADRVLTGSDGLARAVYVAGPADSGRDGVLIQARIEGAPQAAATALVRLTVARQALSIKLGTGSLLREYSPSVLQKDFAVFVSDSAGNAVPGVAITAAAWPSRYAKGYYVWQADKPEFPDTGVWRLALPHYSCANEDVLRNGIFDAAYDRNGNGVLDPGIPLTVSASGLSDALGMATVTVSYPRNYGSWVDVVLAVRGSVSGTEASATAEWPLPTLASDFSARRVDPPGRLSPYGSGPCDSSD</sequence>
<organism evidence="2 3">
    <name type="scientific">Janthinobacterium lividum</name>
    <dbReference type="NCBI Taxonomy" id="29581"/>
    <lineage>
        <taxon>Bacteria</taxon>
        <taxon>Pseudomonadati</taxon>
        <taxon>Pseudomonadota</taxon>
        <taxon>Betaproteobacteria</taxon>
        <taxon>Burkholderiales</taxon>
        <taxon>Oxalobacteraceae</taxon>
        <taxon>Janthinobacterium</taxon>
    </lineage>
</organism>
<dbReference type="AlphaFoldDB" id="A0AAJ4MN85"/>
<reference evidence="2 3" key="1">
    <citation type="submission" date="2021-03" db="EMBL/GenBank/DDBJ databases">
        <title>Draft genome sequence of Janthinobacterium sp. strain PLB02 isolated from infected primmorphs (Lubomirskia baicalensis).</title>
        <authorList>
            <person name="Chernogor L.I."/>
            <person name="Belikov S.I."/>
            <person name="Petrushin I.S."/>
        </authorList>
    </citation>
    <scope>NUCLEOTIDE SEQUENCE [LARGE SCALE GENOMIC DNA]</scope>
    <source>
        <strain evidence="2 3">PLB02</strain>
    </source>
</reference>
<dbReference type="SUPFAM" id="SSF49373">
    <property type="entry name" value="Invasin/intimin cell-adhesion fragments"/>
    <property type="match status" value="2"/>
</dbReference>
<gene>
    <name evidence="2" type="ORF">J3P46_14745</name>
</gene>
<dbReference type="InterPro" id="IPR008964">
    <property type="entry name" value="Invasin/intimin_cell_adhesion"/>
</dbReference>
<evidence type="ECO:0000313" key="3">
    <source>
        <dbReference type="Proteomes" id="UP000662821"/>
    </source>
</evidence>
<dbReference type="RefSeq" id="WP_191909679.1">
    <property type="nucleotide sequence ID" value="NZ_CP071520.1"/>
</dbReference>
<name>A0AAJ4MN85_9BURK</name>
<dbReference type="Proteomes" id="UP000662821">
    <property type="component" value="Chromosome"/>
</dbReference>
<feature type="region of interest" description="Disordered" evidence="1">
    <location>
        <begin position="672"/>
        <end position="695"/>
    </location>
</feature>
<dbReference type="InterPro" id="IPR013783">
    <property type="entry name" value="Ig-like_fold"/>
</dbReference>
<evidence type="ECO:0000256" key="1">
    <source>
        <dbReference type="SAM" id="MobiDB-lite"/>
    </source>
</evidence>
<dbReference type="Gene3D" id="2.60.40.10">
    <property type="entry name" value="Immunoglobulins"/>
    <property type="match status" value="2"/>
</dbReference>
<dbReference type="EMBL" id="CP071520">
    <property type="protein sequence ID" value="QSX94029.1"/>
    <property type="molecule type" value="Genomic_DNA"/>
</dbReference>
<evidence type="ECO:0000313" key="2">
    <source>
        <dbReference type="EMBL" id="QSX94029.1"/>
    </source>
</evidence>
<dbReference type="PROSITE" id="PS51257">
    <property type="entry name" value="PROKAR_LIPOPROTEIN"/>
    <property type="match status" value="1"/>
</dbReference>
<proteinExistence type="predicted"/>